<dbReference type="Gene3D" id="3.50.50.60">
    <property type="entry name" value="FAD/NAD(P)-binding domain"/>
    <property type="match status" value="1"/>
</dbReference>
<dbReference type="Pfam" id="PF13738">
    <property type="entry name" value="Pyr_redox_3"/>
    <property type="match status" value="1"/>
</dbReference>
<dbReference type="PRINTS" id="PR00469">
    <property type="entry name" value="PNDRDTASEII"/>
</dbReference>
<dbReference type="EMBL" id="JBEYBN010000061">
    <property type="protein sequence ID" value="MEU2270924.1"/>
    <property type="molecule type" value="Genomic_DNA"/>
</dbReference>
<dbReference type="InterPro" id="IPR050982">
    <property type="entry name" value="Auxin_biosynth/cation_transpt"/>
</dbReference>
<keyword evidence="1 2" id="KW-0560">Oxidoreductase</keyword>
<reference evidence="2 3" key="1">
    <citation type="submission" date="2024-06" db="EMBL/GenBank/DDBJ databases">
        <title>The Natural Products Discovery Center: Release of the First 8490 Sequenced Strains for Exploring Actinobacteria Biosynthetic Diversity.</title>
        <authorList>
            <person name="Kalkreuter E."/>
            <person name="Kautsar S.A."/>
            <person name="Yang D."/>
            <person name="Bader C.D."/>
            <person name="Teijaro C.N."/>
            <person name="Fluegel L."/>
            <person name="Davis C.M."/>
            <person name="Simpson J.R."/>
            <person name="Lauterbach L."/>
            <person name="Steele A.D."/>
            <person name="Gui C."/>
            <person name="Meng S."/>
            <person name="Li G."/>
            <person name="Viehrig K."/>
            <person name="Ye F."/>
            <person name="Su P."/>
            <person name="Kiefer A.F."/>
            <person name="Nichols A."/>
            <person name="Cepeda A.J."/>
            <person name="Yan W."/>
            <person name="Fan B."/>
            <person name="Jiang Y."/>
            <person name="Adhikari A."/>
            <person name="Zheng C.-J."/>
            <person name="Schuster L."/>
            <person name="Cowan T.M."/>
            <person name="Smanski M.J."/>
            <person name="Chevrette M.G."/>
            <person name="De Carvalho L.P.S."/>
            <person name="Shen B."/>
        </authorList>
    </citation>
    <scope>NUCLEOTIDE SEQUENCE [LARGE SCALE GENOMIC DNA]</scope>
    <source>
        <strain evidence="2 3">NPDC019583</strain>
    </source>
</reference>
<evidence type="ECO:0000313" key="3">
    <source>
        <dbReference type="Proteomes" id="UP001550603"/>
    </source>
</evidence>
<dbReference type="PANTHER" id="PTHR43539">
    <property type="entry name" value="FLAVIN-BINDING MONOOXYGENASE-LIKE PROTEIN (AFU_ORTHOLOGUE AFUA_4G09220)"/>
    <property type="match status" value="1"/>
</dbReference>
<accession>A0ABV2Y3W1</accession>
<dbReference type="InterPro" id="IPR036188">
    <property type="entry name" value="FAD/NAD-bd_sf"/>
</dbReference>
<dbReference type="EC" id="1.14.13.-" evidence="2"/>
<evidence type="ECO:0000256" key="1">
    <source>
        <dbReference type="ARBA" id="ARBA00023002"/>
    </source>
</evidence>
<comment type="caution">
    <text evidence="2">The sequence shown here is derived from an EMBL/GenBank/DDBJ whole genome shotgun (WGS) entry which is preliminary data.</text>
</comment>
<evidence type="ECO:0000313" key="2">
    <source>
        <dbReference type="EMBL" id="MEU2270924.1"/>
    </source>
</evidence>
<dbReference type="RefSeq" id="WP_359792449.1">
    <property type="nucleotide sequence ID" value="NZ_JBEYBN010000061.1"/>
</dbReference>
<protein>
    <submittedName>
        <fullName evidence="2">NAD(P)/FAD-dependent oxidoreductase</fullName>
        <ecNumber evidence="2">1.14.13.-</ecNumber>
    </submittedName>
</protein>
<keyword evidence="3" id="KW-1185">Reference proteome</keyword>
<dbReference type="SUPFAM" id="SSF51905">
    <property type="entry name" value="FAD/NAD(P)-binding domain"/>
    <property type="match status" value="2"/>
</dbReference>
<sequence length="401" mass="42877">MADSTPPTHSSAQPPPDRPVYVIGGGPGGLSAAYALRARGIRAVVLEKSDRVGASWRRHYDRLHLHTTRRLSALPGLPMPRRFGRWVSRDDVVRYLEKYAEHHRLEIVTGVEVSRVERAPDGTGWLLHATGGRELTGAAVVVATGYNHTPRLPDWPGRPAFTGEFLHAGEYRNGKPYAGRDVLVVGVGNTGAEIAVDLVEHGASRVRLAVRTAPHIVRRSTAGWAAQYSGILVRRLPVGLVDRLSRAQAKVALPDLSAHGLPRPDTGLYSRVKQGAIPVQDVGLIDAVRKGRVEIVAAVDGFEDGGKVLLADGTRVSPDAVIAATGYVRALEGLVGHLDVLDTGGRPVVHGARSPRTAPGLYFTGFTNPISGNLREMAIDAVRIAKAIARDGSGRVSRLPG</sequence>
<gene>
    <name evidence="2" type="ORF">ABZ568_31840</name>
</gene>
<organism evidence="2 3">
    <name type="scientific">Streptomyces olindensis</name>
    <dbReference type="NCBI Taxonomy" id="358823"/>
    <lineage>
        <taxon>Bacteria</taxon>
        <taxon>Bacillati</taxon>
        <taxon>Actinomycetota</taxon>
        <taxon>Actinomycetes</taxon>
        <taxon>Kitasatosporales</taxon>
        <taxon>Streptomycetaceae</taxon>
        <taxon>Streptomyces</taxon>
    </lineage>
</organism>
<dbReference type="Proteomes" id="UP001550603">
    <property type="component" value="Unassembled WGS sequence"/>
</dbReference>
<dbReference type="PRINTS" id="PR00368">
    <property type="entry name" value="FADPNR"/>
</dbReference>
<dbReference type="PANTHER" id="PTHR43539:SF78">
    <property type="entry name" value="FLAVIN-CONTAINING MONOOXYGENASE"/>
    <property type="match status" value="1"/>
</dbReference>
<name>A0ABV2Y3W1_9ACTN</name>
<proteinExistence type="predicted"/>
<dbReference type="GO" id="GO:0016491">
    <property type="term" value="F:oxidoreductase activity"/>
    <property type="evidence" value="ECO:0007669"/>
    <property type="project" value="UniProtKB-KW"/>
</dbReference>